<gene>
    <name evidence="2" type="ORF">B0F90DRAFT_1715992</name>
</gene>
<protein>
    <submittedName>
        <fullName evidence="2">Uncharacterized protein</fullName>
    </submittedName>
</protein>
<dbReference type="Proteomes" id="UP001203297">
    <property type="component" value="Unassembled WGS sequence"/>
</dbReference>
<accession>A0AAD4QMS9</accession>
<evidence type="ECO:0000313" key="3">
    <source>
        <dbReference type="Proteomes" id="UP001203297"/>
    </source>
</evidence>
<evidence type="ECO:0000256" key="1">
    <source>
        <dbReference type="SAM" id="MobiDB-lite"/>
    </source>
</evidence>
<sequence>MNISIDDLVSSFSASHVSQEAMDIANLQSQLTKALYYPSQTQPGVHRVSRRNSYAQPCNTPTPTSATATLHWEWEDTTRYRGQNPTLYTAPAPLRSFDVDDEMEDEQAVEDLLNPHTSNLSQSGASLRHQPLKFRPIGHPFSSQPTPSVGTPTYDNTSGPSPSSHFTNTDPFYLAAVQTTSLTPSPSFFAQAARPAPNSPFNLNISAQQTHHPLEVESRALLVGIGQSR</sequence>
<evidence type="ECO:0000313" key="2">
    <source>
        <dbReference type="EMBL" id="KAI0301870.1"/>
    </source>
</evidence>
<dbReference type="EMBL" id="WTXG01000012">
    <property type="protein sequence ID" value="KAI0301870.1"/>
    <property type="molecule type" value="Genomic_DNA"/>
</dbReference>
<reference evidence="2" key="1">
    <citation type="journal article" date="2022" name="New Phytol.">
        <title>Evolutionary transition to the ectomycorrhizal habit in the genomes of a hyperdiverse lineage of mushroom-forming fungi.</title>
        <authorList>
            <person name="Looney B."/>
            <person name="Miyauchi S."/>
            <person name="Morin E."/>
            <person name="Drula E."/>
            <person name="Courty P.E."/>
            <person name="Kohler A."/>
            <person name="Kuo A."/>
            <person name="LaButti K."/>
            <person name="Pangilinan J."/>
            <person name="Lipzen A."/>
            <person name="Riley R."/>
            <person name="Andreopoulos W."/>
            <person name="He G."/>
            <person name="Johnson J."/>
            <person name="Nolan M."/>
            <person name="Tritt A."/>
            <person name="Barry K.W."/>
            <person name="Grigoriev I.V."/>
            <person name="Nagy L.G."/>
            <person name="Hibbett D."/>
            <person name="Henrissat B."/>
            <person name="Matheny P.B."/>
            <person name="Labbe J."/>
            <person name="Martin F.M."/>
        </authorList>
    </citation>
    <scope>NUCLEOTIDE SEQUENCE</scope>
    <source>
        <strain evidence="2">BPL690</strain>
    </source>
</reference>
<feature type="region of interest" description="Disordered" evidence="1">
    <location>
        <begin position="142"/>
        <end position="164"/>
    </location>
</feature>
<organism evidence="2 3">
    <name type="scientific">Multifurca ochricompacta</name>
    <dbReference type="NCBI Taxonomy" id="376703"/>
    <lineage>
        <taxon>Eukaryota</taxon>
        <taxon>Fungi</taxon>
        <taxon>Dikarya</taxon>
        <taxon>Basidiomycota</taxon>
        <taxon>Agaricomycotina</taxon>
        <taxon>Agaricomycetes</taxon>
        <taxon>Russulales</taxon>
        <taxon>Russulaceae</taxon>
        <taxon>Multifurca</taxon>
    </lineage>
</organism>
<keyword evidence="3" id="KW-1185">Reference proteome</keyword>
<proteinExistence type="predicted"/>
<comment type="caution">
    <text evidence="2">The sequence shown here is derived from an EMBL/GenBank/DDBJ whole genome shotgun (WGS) entry which is preliminary data.</text>
</comment>
<dbReference type="AlphaFoldDB" id="A0AAD4QMS9"/>
<name>A0AAD4QMS9_9AGAM</name>